<organism evidence="1 2">
    <name type="scientific">Araneus ventricosus</name>
    <name type="common">Orbweaver spider</name>
    <name type="synonym">Epeira ventricosa</name>
    <dbReference type="NCBI Taxonomy" id="182803"/>
    <lineage>
        <taxon>Eukaryota</taxon>
        <taxon>Metazoa</taxon>
        <taxon>Ecdysozoa</taxon>
        <taxon>Arthropoda</taxon>
        <taxon>Chelicerata</taxon>
        <taxon>Arachnida</taxon>
        <taxon>Araneae</taxon>
        <taxon>Araneomorphae</taxon>
        <taxon>Entelegynae</taxon>
        <taxon>Araneoidea</taxon>
        <taxon>Araneidae</taxon>
        <taxon>Araneus</taxon>
    </lineage>
</organism>
<proteinExistence type="predicted"/>
<gene>
    <name evidence="1" type="ORF">AVEN_51374_1</name>
</gene>
<reference evidence="1 2" key="1">
    <citation type="journal article" date="2019" name="Sci. Rep.">
        <title>Orb-weaving spider Araneus ventricosus genome elucidates the spidroin gene catalogue.</title>
        <authorList>
            <person name="Kono N."/>
            <person name="Nakamura H."/>
            <person name="Ohtoshi R."/>
            <person name="Moran D.A.P."/>
            <person name="Shinohara A."/>
            <person name="Yoshida Y."/>
            <person name="Fujiwara M."/>
            <person name="Mori M."/>
            <person name="Tomita M."/>
            <person name="Arakawa K."/>
        </authorList>
    </citation>
    <scope>NUCLEOTIDE SEQUENCE [LARGE SCALE GENOMIC DNA]</scope>
</reference>
<protein>
    <submittedName>
        <fullName evidence="1">Uncharacterized protein</fullName>
    </submittedName>
</protein>
<dbReference type="AlphaFoldDB" id="A0A4Y2TIK9"/>
<accession>A0A4Y2TIK9</accession>
<evidence type="ECO:0000313" key="1">
    <source>
        <dbReference type="EMBL" id="GBO00473.1"/>
    </source>
</evidence>
<keyword evidence="2" id="KW-1185">Reference proteome</keyword>
<dbReference type="EMBL" id="BGPR01028976">
    <property type="protein sequence ID" value="GBO00473.1"/>
    <property type="molecule type" value="Genomic_DNA"/>
</dbReference>
<comment type="caution">
    <text evidence="1">The sequence shown here is derived from an EMBL/GenBank/DDBJ whole genome shotgun (WGS) entry which is preliminary data.</text>
</comment>
<dbReference type="Proteomes" id="UP000499080">
    <property type="component" value="Unassembled WGS sequence"/>
</dbReference>
<sequence length="190" mass="21379">MRSLLTRAKALECVDETDDKCISARNGLTVCQRFELYLGSGQESRIDDGTFHQRCLQQSAGKGNVWKKTMMNLPPMDVAIKAESMDVTIKTEPSSVPENHMIKTEPLLVTLQLNLNLPRMMTLKTEPSEEPVLMGNKFLKSLFPEQQSAGETSRKLKLLYARNLENITFSSATRVFRTRDVIEASQTPPS</sequence>
<evidence type="ECO:0000313" key="2">
    <source>
        <dbReference type="Proteomes" id="UP000499080"/>
    </source>
</evidence>
<name>A0A4Y2TIK9_ARAVE</name>